<evidence type="ECO:0008006" key="3">
    <source>
        <dbReference type="Google" id="ProtNLM"/>
    </source>
</evidence>
<comment type="caution">
    <text evidence="1">The sequence shown here is derived from an EMBL/GenBank/DDBJ whole genome shotgun (WGS) entry which is preliminary data.</text>
</comment>
<name>A0A6A2V6G1_9BIFI</name>
<dbReference type="Proteomes" id="UP000440041">
    <property type="component" value="Unassembled WGS sequence"/>
</dbReference>
<protein>
    <recommendedName>
        <fullName evidence="3">Phage protein</fullName>
    </recommendedName>
</protein>
<proteinExistence type="predicted"/>
<evidence type="ECO:0000313" key="2">
    <source>
        <dbReference type="Proteomes" id="UP000440041"/>
    </source>
</evidence>
<evidence type="ECO:0000313" key="1">
    <source>
        <dbReference type="EMBL" id="KAB8291523.1"/>
    </source>
</evidence>
<gene>
    <name evidence="1" type="ORF">DSM100238_1840</name>
</gene>
<organism evidence="1 2">
    <name type="scientific">Bifidobacterium apri</name>
    <dbReference type="NCBI Taxonomy" id="1769423"/>
    <lineage>
        <taxon>Bacteria</taxon>
        <taxon>Bacillati</taxon>
        <taxon>Actinomycetota</taxon>
        <taxon>Actinomycetes</taxon>
        <taxon>Bifidobacteriales</taxon>
        <taxon>Bifidobacteriaceae</taxon>
        <taxon>Bifidobacterium</taxon>
    </lineage>
</organism>
<sequence length="191" mass="21309">MSRTVSRNRRSAKKAGTALETKVCDYLRWGLDDPRIQRLRLHGAKDLGDIGNVYFQGQLVTIECKNTKRKAYAEHMREAETEAGNADSELWFVIQKLPGVGIATRESVGRQLVYTDRSVINRMASMLSSFEGDAYDMALRHRLIHLWRGFTVRGGATGSHPVSTTLENLALILNDFLPLGPGMTKGEDDGE</sequence>
<dbReference type="OrthoDB" id="3630198at2"/>
<reference evidence="1 2" key="1">
    <citation type="submission" date="2019-09" db="EMBL/GenBank/DDBJ databases">
        <title>Characterization of the phylogenetic diversity of two novel species belonging to the genus Bifidobacterium: Bifidobacterium cebidarum sp. nov. and Bifidobacterium leontopitheci sp. nov.</title>
        <authorList>
            <person name="Lugli G.A."/>
            <person name="Duranti S."/>
            <person name="Milani C."/>
            <person name="Turroni F."/>
            <person name="Ventura M."/>
        </authorList>
    </citation>
    <scope>NUCLEOTIDE SEQUENCE [LARGE SCALE GENOMIC DNA]</scope>
    <source>
        <strain evidence="1 2">DSM 100238</strain>
    </source>
</reference>
<accession>A0A6A2V6G1</accession>
<dbReference type="RefSeq" id="WP_152356346.1">
    <property type="nucleotide sequence ID" value="NZ_JBHLXF010000001.1"/>
</dbReference>
<dbReference type="EMBL" id="WBSO01000029">
    <property type="protein sequence ID" value="KAB8291523.1"/>
    <property type="molecule type" value="Genomic_DNA"/>
</dbReference>
<dbReference type="AlphaFoldDB" id="A0A6A2V6G1"/>
<keyword evidence="2" id="KW-1185">Reference proteome</keyword>